<feature type="compositionally biased region" description="Basic residues" evidence="1">
    <location>
        <begin position="251"/>
        <end position="265"/>
    </location>
</feature>
<evidence type="ECO:0000313" key="3">
    <source>
        <dbReference type="Proteomes" id="UP000800035"/>
    </source>
</evidence>
<feature type="compositionally biased region" description="Basic residues" evidence="1">
    <location>
        <begin position="316"/>
        <end position="325"/>
    </location>
</feature>
<feature type="region of interest" description="Disordered" evidence="1">
    <location>
        <begin position="237"/>
        <end position="325"/>
    </location>
</feature>
<evidence type="ECO:0000313" key="2">
    <source>
        <dbReference type="EMBL" id="KAF1952123.1"/>
    </source>
</evidence>
<name>A0A6A5TGZ6_9PLEO</name>
<accession>A0A6A5TGZ6</accession>
<keyword evidence="3" id="KW-1185">Reference proteome</keyword>
<evidence type="ECO:0000256" key="1">
    <source>
        <dbReference type="SAM" id="MobiDB-lite"/>
    </source>
</evidence>
<sequence length="325" mass="35724">MSSVLKSLFTSLQPTAKEIVTYPHIYPNPYMDPCLHRNTTSEHALSCGHSIITVTPDEPCAPNCMHIANDRGASKLKGVKAQIKSPDMKAKHVTKVEFWCDACQEERIEDRMKGYLRDSVNEADERRAFFRAYYTGENEGQRAAARKCYIGAKNVAVPCDKYGRASKVHRKKAGAHPFDTAIPRMGANIFEGVDPHPEREEDIDSGLKEGTNGRLVEISLESGGGVEKGEAIIAKVRRTNNKLSNTSSPTRRIRKPKSPSTKKKPSPQNSFTPSINRGSLRSARGEVGNSLGAQALKSKKRTRGNEEETAGVATRATRKRNCGSG</sequence>
<protein>
    <submittedName>
        <fullName evidence="2">Uncharacterized protein</fullName>
    </submittedName>
</protein>
<organism evidence="2 3">
    <name type="scientific">Byssothecium circinans</name>
    <dbReference type="NCBI Taxonomy" id="147558"/>
    <lineage>
        <taxon>Eukaryota</taxon>
        <taxon>Fungi</taxon>
        <taxon>Dikarya</taxon>
        <taxon>Ascomycota</taxon>
        <taxon>Pezizomycotina</taxon>
        <taxon>Dothideomycetes</taxon>
        <taxon>Pleosporomycetidae</taxon>
        <taxon>Pleosporales</taxon>
        <taxon>Massarineae</taxon>
        <taxon>Massarinaceae</taxon>
        <taxon>Byssothecium</taxon>
    </lineage>
</organism>
<dbReference type="OrthoDB" id="3640311at2759"/>
<feature type="compositionally biased region" description="Polar residues" evidence="1">
    <location>
        <begin position="268"/>
        <end position="279"/>
    </location>
</feature>
<dbReference type="EMBL" id="ML977012">
    <property type="protein sequence ID" value="KAF1952123.1"/>
    <property type="molecule type" value="Genomic_DNA"/>
</dbReference>
<dbReference type="AlphaFoldDB" id="A0A6A5TGZ6"/>
<reference evidence="2" key="1">
    <citation type="journal article" date="2020" name="Stud. Mycol.">
        <title>101 Dothideomycetes genomes: a test case for predicting lifestyles and emergence of pathogens.</title>
        <authorList>
            <person name="Haridas S."/>
            <person name="Albert R."/>
            <person name="Binder M."/>
            <person name="Bloem J."/>
            <person name="Labutti K."/>
            <person name="Salamov A."/>
            <person name="Andreopoulos B."/>
            <person name="Baker S."/>
            <person name="Barry K."/>
            <person name="Bills G."/>
            <person name="Bluhm B."/>
            <person name="Cannon C."/>
            <person name="Castanera R."/>
            <person name="Culley D."/>
            <person name="Daum C."/>
            <person name="Ezra D."/>
            <person name="Gonzalez J."/>
            <person name="Henrissat B."/>
            <person name="Kuo A."/>
            <person name="Liang C."/>
            <person name="Lipzen A."/>
            <person name="Lutzoni F."/>
            <person name="Magnuson J."/>
            <person name="Mondo S."/>
            <person name="Nolan M."/>
            <person name="Ohm R."/>
            <person name="Pangilinan J."/>
            <person name="Park H.-J."/>
            <person name="Ramirez L."/>
            <person name="Alfaro M."/>
            <person name="Sun H."/>
            <person name="Tritt A."/>
            <person name="Yoshinaga Y."/>
            <person name="Zwiers L.-H."/>
            <person name="Turgeon B."/>
            <person name="Goodwin S."/>
            <person name="Spatafora J."/>
            <person name="Crous P."/>
            <person name="Grigoriev I."/>
        </authorList>
    </citation>
    <scope>NUCLEOTIDE SEQUENCE</scope>
    <source>
        <strain evidence="2">CBS 675.92</strain>
    </source>
</reference>
<gene>
    <name evidence="2" type="ORF">CC80DRAFT_552555</name>
</gene>
<feature type="compositionally biased region" description="Polar residues" evidence="1">
    <location>
        <begin position="241"/>
        <end position="250"/>
    </location>
</feature>
<dbReference type="Proteomes" id="UP000800035">
    <property type="component" value="Unassembled WGS sequence"/>
</dbReference>
<proteinExistence type="predicted"/>